<comment type="subcellular location">
    <subcellularLocation>
        <location evidence="1">Mitochondrion inner membrane</location>
    </subcellularLocation>
</comment>
<gene>
    <name evidence="2" type="ORF">DASC09_002510</name>
</gene>
<dbReference type="EMBL" id="BTFZ01000001">
    <property type="protein sequence ID" value="GMM32926.1"/>
    <property type="molecule type" value="Genomic_DNA"/>
</dbReference>
<dbReference type="Proteomes" id="UP001360560">
    <property type="component" value="Unassembled WGS sequence"/>
</dbReference>
<dbReference type="Pfam" id="PF09769">
    <property type="entry name" value="ApoO"/>
    <property type="match status" value="1"/>
</dbReference>
<sequence length="270" mass="29140">MKIQAITENHIGEASPLIEGTFNQKMSFPFAKAFSTTFVGLAGLALLPSYKVHNESKRNFYEDDDNVTPIPGTIVPASASEIESLGPNKLVDGISVRSPDYLEGFFNKARKSTVDVLKSAESGAEGVTKDYYDLEHHVTGTVAKLHDRREDLLPGGLYIVTGILTGSIIARRRGPVARVLLPAVVGLAVFRWTLPITFANTTGFVYHLEQQNVPAVANAQDSIVSGVERSIEAVESTTSSTIKSVDSAIECTKNYIASITGLNIGQNKKN</sequence>
<keyword evidence="1" id="KW-0496">Mitochondrion</keyword>
<dbReference type="RefSeq" id="XP_064849926.1">
    <property type="nucleotide sequence ID" value="XM_064993854.1"/>
</dbReference>
<keyword evidence="3" id="KW-1185">Reference proteome</keyword>
<accession>A0AAV5QEC8</accession>
<keyword evidence="1" id="KW-0472">Membrane</keyword>
<dbReference type="GO" id="GO:0061617">
    <property type="term" value="C:MICOS complex"/>
    <property type="evidence" value="ECO:0007669"/>
    <property type="project" value="UniProtKB-UniRule"/>
</dbReference>
<protein>
    <recommendedName>
        <fullName evidence="1">MICOS complex subunit</fullName>
    </recommendedName>
</protein>
<evidence type="ECO:0000313" key="2">
    <source>
        <dbReference type="EMBL" id="GMM32926.1"/>
    </source>
</evidence>
<dbReference type="PANTHER" id="PTHR28268">
    <property type="entry name" value="MICOS SUBUNIT MIC26"/>
    <property type="match status" value="1"/>
</dbReference>
<evidence type="ECO:0000313" key="3">
    <source>
        <dbReference type="Proteomes" id="UP001360560"/>
    </source>
</evidence>
<evidence type="ECO:0000256" key="1">
    <source>
        <dbReference type="RuleBase" id="RU363021"/>
    </source>
</evidence>
<dbReference type="GO" id="GO:0044284">
    <property type="term" value="C:mitochondrial crista junction"/>
    <property type="evidence" value="ECO:0007669"/>
    <property type="project" value="TreeGrafter"/>
</dbReference>
<dbReference type="AlphaFoldDB" id="A0AAV5QEC8"/>
<organism evidence="2 3">
    <name type="scientific">Saccharomycopsis crataegensis</name>
    <dbReference type="NCBI Taxonomy" id="43959"/>
    <lineage>
        <taxon>Eukaryota</taxon>
        <taxon>Fungi</taxon>
        <taxon>Dikarya</taxon>
        <taxon>Ascomycota</taxon>
        <taxon>Saccharomycotina</taxon>
        <taxon>Saccharomycetes</taxon>
        <taxon>Saccharomycopsidaceae</taxon>
        <taxon>Saccharomycopsis</taxon>
    </lineage>
</organism>
<comment type="caution">
    <text evidence="2">The sequence shown here is derived from an EMBL/GenBank/DDBJ whole genome shotgun (WGS) entry which is preliminary data.</text>
</comment>
<dbReference type="InterPro" id="IPR033181">
    <property type="entry name" value="Mic26_fungi"/>
</dbReference>
<dbReference type="PANTHER" id="PTHR28268:SF1">
    <property type="entry name" value="MICOS SUBUNIT MIC26"/>
    <property type="match status" value="1"/>
</dbReference>
<dbReference type="GeneID" id="90070905"/>
<dbReference type="InterPro" id="IPR019166">
    <property type="entry name" value="MIC26/MIC27"/>
</dbReference>
<name>A0AAV5QEC8_9ASCO</name>
<dbReference type="GO" id="GO:0042407">
    <property type="term" value="P:cristae formation"/>
    <property type="evidence" value="ECO:0007669"/>
    <property type="project" value="InterPro"/>
</dbReference>
<reference evidence="2 3" key="1">
    <citation type="journal article" date="2023" name="Elife">
        <title>Identification of key yeast species and microbe-microbe interactions impacting larval growth of Drosophila in the wild.</title>
        <authorList>
            <person name="Mure A."/>
            <person name="Sugiura Y."/>
            <person name="Maeda R."/>
            <person name="Honda K."/>
            <person name="Sakurai N."/>
            <person name="Takahashi Y."/>
            <person name="Watada M."/>
            <person name="Katoh T."/>
            <person name="Gotoh A."/>
            <person name="Gotoh Y."/>
            <person name="Taniguchi I."/>
            <person name="Nakamura K."/>
            <person name="Hayashi T."/>
            <person name="Katayama T."/>
            <person name="Uemura T."/>
            <person name="Hattori Y."/>
        </authorList>
    </citation>
    <scope>NUCLEOTIDE SEQUENCE [LARGE SCALE GENOMIC DNA]</scope>
    <source>
        <strain evidence="2 3">SC-9</strain>
    </source>
</reference>
<comment type="function">
    <text evidence="1">Component of the MICOS complex, a large protein complex of the mitochondrial inner membrane that plays crucial roles in the maintenance of crista junctions, inner membrane architecture, and formation of contact sites to the outer membrane.</text>
</comment>
<keyword evidence="1" id="KW-0999">Mitochondrion inner membrane</keyword>
<proteinExistence type="predicted"/>
<comment type="subunit">
    <text evidence="1">Component of the mitochondrial contact site and cristae organizing system (MICOS) complex.</text>
</comment>